<organism evidence="3 4">
    <name type="scientific">Saprolegnia diclina (strain VS20)</name>
    <dbReference type="NCBI Taxonomy" id="1156394"/>
    <lineage>
        <taxon>Eukaryota</taxon>
        <taxon>Sar</taxon>
        <taxon>Stramenopiles</taxon>
        <taxon>Oomycota</taxon>
        <taxon>Saprolegniomycetes</taxon>
        <taxon>Saprolegniales</taxon>
        <taxon>Saprolegniaceae</taxon>
        <taxon>Saprolegnia</taxon>
    </lineage>
</organism>
<evidence type="ECO:0000259" key="2">
    <source>
        <dbReference type="Pfam" id="PF24906"/>
    </source>
</evidence>
<dbReference type="STRING" id="1156394.T0R685"/>
<dbReference type="OMA" id="EAYEPPI"/>
<accession>T0R685</accession>
<dbReference type="InParanoid" id="T0R685"/>
<dbReference type="Pfam" id="PF24906">
    <property type="entry name" value="Zf_WRKY19"/>
    <property type="match status" value="2"/>
</dbReference>
<dbReference type="EMBL" id="JH767132">
    <property type="protein sequence ID" value="EQC42436.1"/>
    <property type="molecule type" value="Genomic_DNA"/>
</dbReference>
<dbReference type="OrthoDB" id="10345973at2759"/>
<name>T0R685_SAPDV</name>
<feature type="region of interest" description="Disordered" evidence="1">
    <location>
        <begin position="83"/>
        <end position="107"/>
    </location>
</feature>
<reference evidence="3 4" key="1">
    <citation type="submission" date="2012-04" db="EMBL/GenBank/DDBJ databases">
        <title>The Genome Sequence of Saprolegnia declina VS20.</title>
        <authorList>
            <consortium name="The Broad Institute Genome Sequencing Platform"/>
            <person name="Russ C."/>
            <person name="Nusbaum C."/>
            <person name="Tyler B."/>
            <person name="van West P."/>
            <person name="Dieguez-Uribeondo J."/>
            <person name="de Bruijn I."/>
            <person name="Tripathy S."/>
            <person name="Jiang R."/>
            <person name="Young S.K."/>
            <person name="Zeng Q."/>
            <person name="Gargeya S."/>
            <person name="Fitzgerald M."/>
            <person name="Haas B."/>
            <person name="Abouelleil A."/>
            <person name="Alvarado L."/>
            <person name="Arachchi H.M."/>
            <person name="Berlin A."/>
            <person name="Chapman S.B."/>
            <person name="Goldberg J."/>
            <person name="Griggs A."/>
            <person name="Gujja S."/>
            <person name="Hansen M."/>
            <person name="Howarth C."/>
            <person name="Imamovic A."/>
            <person name="Larimer J."/>
            <person name="McCowen C."/>
            <person name="Montmayeur A."/>
            <person name="Murphy C."/>
            <person name="Neiman D."/>
            <person name="Pearson M."/>
            <person name="Priest M."/>
            <person name="Roberts A."/>
            <person name="Saif S."/>
            <person name="Shea T."/>
            <person name="Sisk P."/>
            <person name="Sykes S."/>
            <person name="Wortman J."/>
            <person name="Nusbaum C."/>
            <person name="Birren B."/>
        </authorList>
    </citation>
    <scope>NUCLEOTIDE SEQUENCE [LARGE SCALE GENOMIC DNA]</scope>
    <source>
        <strain evidence="3 4">VS20</strain>
    </source>
</reference>
<evidence type="ECO:0000313" key="3">
    <source>
        <dbReference type="EMBL" id="EQC42436.1"/>
    </source>
</evidence>
<dbReference type="InterPro" id="IPR056866">
    <property type="entry name" value="Znf_WRKY19"/>
</dbReference>
<protein>
    <recommendedName>
        <fullName evidence="2">WRKY19-like zinc finger domain-containing protein</fullName>
    </recommendedName>
</protein>
<dbReference type="PANTHER" id="PTHR31827:SF1">
    <property type="entry name" value="EMB|CAB89363.1"/>
    <property type="match status" value="1"/>
</dbReference>
<evidence type="ECO:0000313" key="4">
    <source>
        <dbReference type="Proteomes" id="UP000030762"/>
    </source>
</evidence>
<feature type="domain" description="WRKY19-like zinc finger" evidence="2">
    <location>
        <begin position="230"/>
        <end position="252"/>
    </location>
</feature>
<keyword evidence="4" id="KW-1185">Reference proteome</keyword>
<feature type="compositionally biased region" description="Low complexity" evidence="1">
    <location>
        <begin position="83"/>
        <end position="100"/>
    </location>
</feature>
<gene>
    <name evidence="3" type="ORF">SDRG_00171</name>
</gene>
<dbReference type="GeneID" id="19940898"/>
<proteinExistence type="predicted"/>
<dbReference type="PANTHER" id="PTHR31827">
    <property type="entry name" value="EMB|CAB89363.1"/>
    <property type="match status" value="1"/>
</dbReference>
<dbReference type="RefSeq" id="XP_008603859.1">
    <property type="nucleotide sequence ID" value="XM_008605637.1"/>
</dbReference>
<evidence type="ECO:0000256" key="1">
    <source>
        <dbReference type="SAM" id="MobiDB-lite"/>
    </source>
</evidence>
<dbReference type="Proteomes" id="UP000030762">
    <property type="component" value="Unassembled WGS sequence"/>
</dbReference>
<feature type="domain" description="WRKY19-like zinc finger" evidence="2">
    <location>
        <begin position="253"/>
        <end position="276"/>
    </location>
</feature>
<sequence length="305" mass="33818">MMGDPFDDAWTTSSHDYALWGDLGDVGFSGRMSGSIGTPPTEVLDEAPAYERELREHYLGNASLETEQAQSVKATIQFLLGGSASPVGSPSPRSSRSSPVQPKEEENVKALEEEKSFLAAVETLRFTRVRLERKAKLRAAVPQESPDDDELSPTPPRKPPARKTTARPGLREAPAPSTRYKTRERCTRRSLIESFETDEAYEPPIKHPLPDVMRTVKKARFSKSRGYTVKPCEYPGCDKWSRTRGLCKRHGGGKRCQVKDCPKSDQGGGYCIKHGGGRRCSVYKCKNSAQVKGLCKSHGGVRRQY</sequence>
<dbReference type="VEuPathDB" id="FungiDB:SDRG_00171"/>
<dbReference type="AlphaFoldDB" id="T0R685"/>
<feature type="region of interest" description="Disordered" evidence="1">
    <location>
        <begin position="137"/>
        <end position="184"/>
    </location>
</feature>